<dbReference type="EMBL" id="LR796459">
    <property type="protein sequence ID" value="CAB4145863.1"/>
    <property type="molecule type" value="Genomic_DNA"/>
</dbReference>
<proteinExistence type="predicted"/>
<evidence type="ECO:0000313" key="3">
    <source>
        <dbReference type="EMBL" id="CAB4190208.1"/>
    </source>
</evidence>
<dbReference type="EMBL" id="LR797150">
    <property type="protein sequence ID" value="CAB4190208.1"/>
    <property type="molecule type" value="Genomic_DNA"/>
</dbReference>
<evidence type="ECO:0000313" key="1">
    <source>
        <dbReference type="EMBL" id="CAB4145863.1"/>
    </source>
</evidence>
<organism evidence="1">
    <name type="scientific">uncultured Caudovirales phage</name>
    <dbReference type="NCBI Taxonomy" id="2100421"/>
    <lineage>
        <taxon>Viruses</taxon>
        <taxon>Duplodnaviria</taxon>
        <taxon>Heunggongvirae</taxon>
        <taxon>Uroviricota</taxon>
        <taxon>Caudoviricetes</taxon>
        <taxon>Peduoviridae</taxon>
        <taxon>Maltschvirus</taxon>
        <taxon>Maltschvirus maltsch</taxon>
    </lineage>
</organism>
<sequence length="172" mass="19250">MDLEGILHRVDQRLVKLGLNDNRASTLAGKKDSIRNLRRAVAQKGNRRSLNSETLAAWAPVLKTSIAWLMTGEGPETMDEQQSQPRVDTFSLDTPWKLMAIRSLVELLCFAIFRQASRDDPRIDPLPSAKHMAQLLLGTLERQPDLPPGVDPESAYRLTVDGLIRGFDPSQH</sequence>
<accession>A0A6J5MK07</accession>
<protein>
    <submittedName>
        <fullName evidence="1">Uncharacterized protein</fullName>
    </submittedName>
</protein>
<gene>
    <name evidence="3" type="ORF">UFOVP1204_52</name>
    <name evidence="1" type="ORF">UFOVP473_49</name>
    <name evidence="2" type="ORF">UFOVP983_49</name>
</gene>
<evidence type="ECO:0000313" key="2">
    <source>
        <dbReference type="EMBL" id="CAB4176727.1"/>
    </source>
</evidence>
<reference evidence="1" key="1">
    <citation type="submission" date="2020-04" db="EMBL/GenBank/DDBJ databases">
        <authorList>
            <person name="Chiriac C."/>
            <person name="Salcher M."/>
            <person name="Ghai R."/>
            <person name="Kavagutti S V."/>
        </authorList>
    </citation>
    <scope>NUCLEOTIDE SEQUENCE</scope>
</reference>
<dbReference type="EMBL" id="LR796939">
    <property type="protein sequence ID" value="CAB4176727.1"/>
    <property type="molecule type" value="Genomic_DNA"/>
</dbReference>
<name>A0A6J5MK07_9CAUD</name>